<dbReference type="EMBL" id="QTSX02004344">
    <property type="protein sequence ID" value="KAJ9065504.1"/>
    <property type="molecule type" value="Genomic_DNA"/>
</dbReference>
<dbReference type="Proteomes" id="UP001165960">
    <property type="component" value="Unassembled WGS sequence"/>
</dbReference>
<evidence type="ECO:0000313" key="2">
    <source>
        <dbReference type="Proteomes" id="UP001165960"/>
    </source>
</evidence>
<protein>
    <submittedName>
        <fullName evidence="1">Uncharacterized protein</fullName>
    </submittedName>
</protein>
<accession>A0ACC2STA3</accession>
<proteinExistence type="predicted"/>
<evidence type="ECO:0000313" key="1">
    <source>
        <dbReference type="EMBL" id="KAJ9065504.1"/>
    </source>
</evidence>
<sequence>MQFASLLVIAAGVALGQETVKDRWIKTAGEDYNVVGRVSDKSGKVICLGLVSAGKDLRSLGECFDRSAQFSIAIVSSKDMLSRGEANVRGVGVSSKQGVSELVSLAVLSVSGNRFTPLRAVDITSNFDYHVNFVSYRLNGGGLEKRSFKYVDATLCFNEYNRRIKRIGSGQFHSSIFCVQPTALDSTSPYLGAPLIARPRNATTERFVSGLFKEALPNQQLFYFAKVKGLSEF</sequence>
<comment type="caution">
    <text evidence="1">The sequence shown here is derived from an EMBL/GenBank/DDBJ whole genome shotgun (WGS) entry which is preliminary data.</text>
</comment>
<keyword evidence="2" id="KW-1185">Reference proteome</keyword>
<gene>
    <name evidence="1" type="ORF">DSO57_1018955</name>
</gene>
<name>A0ACC2STA3_9FUNG</name>
<reference evidence="1" key="1">
    <citation type="submission" date="2022-04" db="EMBL/GenBank/DDBJ databases">
        <title>Genome of the entomopathogenic fungus Entomophthora muscae.</title>
        <authorList>
            <person name="Elya C."/>
            <person name="Lovett B.R."/>
            <person name="Lee E."/>
            <person name="Macias A.M."/>
            <person name="Hajek A.E."/>
            <person name="De Bivort B.L."/>
            <person name="Kasson M.T."/>
            <person name="De Fine Licht H.H."/>
            <person name="Stajich J.E."/>
        </authorList>
    </citation>
    <scope>NUCLEOTIDE SEQUENCE</scope>
    <source>
        <strain evidence="1">Berkeley</strain>
    </source>
</reference>
<organism evidence="1 2">
    <name type="scientific">Entomophthora muscae</name>
    <dbReference type="NCBI Taxonomy" id="34485"/>
    <lineage>
        <taxon>Eukaryota</taxon>
        <taxon>Fungi</taxon>
        <taxon>Fungi incertae sedis</taxon>
        <taxon>Zoopagomycota</taxon>
        <taxon>Entomophthoromycotina</taxon>
        <taxon>Entomophthoromycetes</taxon>
        <taxon>Entomophthorales</taxon>
        <taxon>Entomophthoraceae</taxon>
        <taxon>Entomophthora</taxon>
    </lineage>
</organism>